<evidence type="ECO:0000259" key="2">
    <source>
        <dbReference type="Pfam" id="PF00361"/>
    </source>
</evidence>
<feature type="non-terminal residue" evidence="3">
    <location>
        <position position="1"/>
    </location>
</feature>
<feature type="domain" description="NADH:quinone oxidoreductase/Mrp antiporter transmembrane" evidence="2">
    <location>
        <begin position="3"/>
        <end position="89"/>
    </location>
</feature>
<keyword evidence="1" id="KW-0812">Transmembrane</keyword>
<keyword evidence="1" id="KW-0472">Membrane</keyword>
<dbReference type="GO" id="GO:0015990">
    <property type="term" value="P:electron transport coupled proton transport"/>
    <property type="evidence" value="ECO:0007669"/>
    <property type="project" value="TreeGrafter"/>
</dbReference>
<dbReference type="STRING" id="573729.G2Q2D9"/>
<dbReference type="RefSeq" id="XP_003659509.1">
    <property type="nucleotide sequence ID" value="XM_003659461.1"/>
</dbReference>
<dbReference type="GO" id="GO:0042773">
    <property type="term" value="P:ATP synthesis coupled electron transport"/>
    <property type="evidence" value="ECO:0007669"/>
    <property type="project" value="InterPro"/>
</dbReference>
<dbReference type="InterPro" id="IPR003918">
    <property type="entry name" value="NADH_UbQ_OxRdtase"/>
</dbReference>
<organism evidence="3 4">
    <name type="scientific">Thermothelomyces thermophilus (strain ATCC 42464 / BCRC 31852 / DSM 1799)</name>
    <name type="common">Sporotrichum thermophile</name>
    <dbReference type="NCBI Taxonomy" id="573729"/>
    <lineage>
        <taxon>Eukaryota</taxon>
        <taxon>Fungi</taxon>
        <taxon>Dikarya</taxon>
        <taxon>Ascomycota</taxon>
        <taxon>Pezizomycotina</taxon>
        <taxon>Sordariomycetes</taxon>
        <taxon>Sordariomycetidae</taxon>
        <taxon>Sordariales</taxon>
        <taxon>Chaetomiaceae</taxon>
        <taxon>Thermothelomyces</taxon>
    </lineage>
</organism>
<proteinExistence type="predicted"/>
<name>G2Q2D9_THET4</name>
<dbReference type="OrthoDB" id="564260at2759"/>
<feature type="non-terminal residue" evidence="3">
    <location>
        <position position="131"/>
    </location>
</feature>
<dbReference type="GeneID" id="11511556"/>
<evidence type="ECO:0000256" key="1">
    <source>
        <dbReference type="SAM" id="Phobius"/>
    </source>
</evidence>
<dbReference type="KEGG" id="mtm:MYCTH_2020422"/>
<dbReference type="Proteomes" id="UP000007322">
    <property type="component" value="Chromosome 1"/>
</dbReference>
<keyword evidence="1" id="KW-1133">Transmembrane helix</keyword>
<evidence type="ECO:0000313" key="4">
    <source>
        <dbReference type="Proteomes" id="UP000007322"/>
    </source>
</evidence>
<feature type="transmembrane region" description="Helical" evidence="1">
    <location>
        <begin position="78"/>
        <end position="99"/>
    </location>
</feature>
<feature type="transmembrane region" description="Helical" evidence="1">
    <location>
        <begin position="6"/>
        <end position="22"/>
    </location>
</feature>
<dbReference type="InParanoid" id="G2Q2D9"/>
<dbReference type="AlphaFoldDB" id="G2Q2D9"/>
<dbReference type="GO" id="GO:0048039">
    <property type="term" value="F:ubiquinone binding"/>
    <property type="evidence" value="ECO:0007669"/>
    <property type="project" value="TreeGrafter"/>
</dbReference>
<dbReference type="EMBL" id="CP003002">
    <property type="protein sequence ID" value="AEO54264.1"/>
    <property type="molecule type" value="Genomic_DNA"/>
</dbReference>
<sequence length="131" mass="14527">LGLAHGFVSSGLFICAGGVLYDRSGTRLIYFYKGAAQVMPLFSILFFILSLGNCGVPLTLNFVGEFMSLYGTFERLPLLGIFASSSIVLSAAYTIYMYNRISFGGSFSKFFEENITDVTKREFFILFTLIV</sequence>
<gene>
    <name evidence="3" type="ORF">MYCTH_2020422</name>
</gene>
<accession>G2Q2D9</accession>
<dbReference type="Pfam" id="PF00361">
    <property type="entry name" value="Proton_antipo_M"/>
    <property type="match status" value="1"/>
</dbReference>
<dbReference type="GO" id="GO:0003954">
    <property type="term" value="F:NADH dehydrogenase activity"/>
    <property type="evidence" value="ECO:0007669"/>
    <property type="project" value="TreeGrafter"/>
</dbReference>
<dbReference type="OMA" id="TRREFIM"/>
<reference evidence="3 4" key="1">
    <citation type="journal article" date="2011" name="Nat. Biotechnol.">
        <title>Comparative genomic analysis of the thermophilic biomass-degrading fungi Myceliophthora thermophila and Thielavia terrestris.</title>
        <authorList>
            <person name="Berka R.M."/>
            <person name="Grigoriev I.V."/>
            <person name="Otillar R."/>
            <person name="Salamov A."/>
            <person name="Grimwood J."/>
            <person name="Reid I."/>
            <person name="Ishmael N."/>
            <person name="John T."/>
            <person name="Darmond C."/>
            <person name="Moisan M.-C."/>
            <person name="Henrissat B."/>
            <person name="Coutinho P.M."/>
            <person name="Lombard V."/>
            <person name="Natvig D.O."/>
            <person name="Lindquist E."/>
            <person name="Schmutz J."/>
            <person name="Lucas S."/>
            <person name="Harris P."/>
            <person name="Powlowski J."/>
            <person name="Bellemare A."/>
            <person name="Taylor D."/>
            <person name="Butler G."/>
            <person name="de Vries R.P."/>
            <person name="Allijn I.E."/>
            <person name="van den Brink J."/>
            <person name="Ushinsky S."/>
            <person name="Storms R."/>
            <person name="Powell A.J."/>
            <person name="Paulsen I.T."/>
            <person name="Elbourne L.D.H."/>
            <person name="Baker S.E."/>
            <person name="Magnuson J."/>
            <person name="LaBoissiere S."/>
            <person name="Clutterbuck A.J."/>
            <person name="Martinez D."/>
            <person name="Wogulis M."/>
            <person name="de Leon A.L."/>
            <person name="Rey M.W."/>
            <person name="Tsang A."/>
        </authorList>
    </citation>
    <scope>NUCLEOTIDE SEQUENCE [LARGE SCALE GENOMIC DNA]</scope>
    <source>
        <strain evidence="4">ATCC 42464 / BCRC 31852 / DSM 1799</strain>
    </source>
</reference>
<evidence type="ECO:0000313" key="3">
    <source>
        <dbReference type="EMBL" id="AEO54264.1"/>
    </source>
</evidence>
<dbReference type="PANTHER" id="PTHR43507:SF1">
    <property type="entry name" value="NADH-UBIQUINONE OXIDOREDUCTASE CHAIN 4"/>
    <property type="match status" value="1"/>
</dbReference>
<dbReference type="HOGENOM" id="CLU_117012_0_0_1"/>
<dbReference type="InterPro" id="IPR001750">
    <property type="entry name" value="ND/Mrp_TM"/>
</dbReference>
<protein>
    <recommendedName>
        <fullName evidence="2">NADH:quinone oxidoreductase/Mrp antiporter transmembrane domain-containing protein</fullName>
    </recommendedName>
</protein>
<feature type="transmembrane region" description="Helical" evidence="1">
    <location>
        <begin position="34"/>
        <end position="58"/>
    </location>
</feature>
<dbReference type="PANTHER" id="PTHR43507">
    <property type="entry name" value="NADH-UBIQUINONE OXIDOREDUCTASE CHAIN 4"/>
    <property type="match status" value="1"/>
</dbReference>
<keyword evidence="4" id="KW-1185">Reference proteome</keyword>
<dbReference type="eggNOG" id="KOG4845">
    <property type="taxonomic scope" value="Eukaryota"/>
</dbReference>
<dbReference type="VEuPathDB" id="FungiDB:MYCTH_2020422"/>
<dbReference type="GO" id="GO:0008137">
    <property type="term" value="F:NADH dehydrogenase (ubiquinone) activity"/>
    <property type="evidence" value="ECO:0007669"/>
    <property type="project" value="InterPro"/>
</dbReference>